<dbReference type="EMBL" id="PFED01000081">
    <property type="protein sequence ID" value="PJE63009.1"/>
    <property type="molecule type" value="Genomic_DNA"/>
</dbReference>
<dbReference type="GO" id="GO:0006412">
    <property type="term" value="P:translation"/>
    <property type="evidence" value="ECO:0007669"/>
    <property type="project" value="UniProtKB-UniRule"/>
</dbReference>
<dbReference type="Pfam" id="PF00467">
    <property type="entry name" value="KOW"/>
    <property type="match status" value="1"/>
</dbReference>
<dbReference type="InterPro" id="IPR014722">
    <property type="entry name" value="Rib_uL2_dom2"/>
</dbReference>
<dbReference type="PANTHER" id="PTHR12903">
    <property type="entry name" value="MITOCHONDRIAL RIBOSOMAL PROTEIN L24"/>
    <property type="match status" value="1"/>
</dbReference>
<keyword evidence="3 5" id="KW-0687">Ribonucleoprotein</keyword>
<dbReference type="Gene3D" id="2.30.30.30">
    <property type="match status" value="1"/>
</dbReference>
<proteinExistence type="inferred from homology"/>
<dbReference type="Pfam" id="PF17136">
    <property type="entry name" value="ribosomal_L24"/>
    <property type="match status" value="1"/>
</dbReference>
<evidence type="ECO:0000313" key="7">
    <source>
        <dbReference type="EMBL" id="PJE63009.1"/>
    </source>
</evidence>
<comment type="caution">
    <text evidence="7">The sequence shown here is derived from an EMBL/GenBank/DDBJ whole genome shotgun (WGS) entry which is preliminary data.</text>
</comment>
<feature type="domain" description="KOW" evidence="6">
    <location>
        <begin position="2"/>
        <end position="29"/>
    </location>
</feature>
<dbReference type="AlphaFoldDB" id="A0A2M8KSX3"/>
<dbReference type="GO" id="GO:0019843">
    <property type="term" value="F:rRNA binding"/>
    <property type="evidence" value="ECO:0007669"/>
    <property type="project" value="UniProtKB-UniRule"/>
</dbReference>
<evidence type="ECO:0000256" key="2">
    <source>
        <dbReference type="ARBA" id="ARBA00022980"/>
    </source>
</evidence>
<protein>
    <recommendedName>
        <fullName evidence="4 5">Large ribosomal subunit protein uL24</fullName>
    </recommendedName>
</protein>
<accession>A0A2M8KSX3</accession>
<dbReference type="GO" id="GO:1990904">
    <property type="term" value="C:ribonucleoprotein complex"/>
    <property type="evidence" value="ECO:0007669"/>
    <property type="project" value="UniProtKB-KW"/>
</dbReference>
<gene>
    <name evidence="5" type="primary">rplX</name>
    <name evidence="7" type="ORF">COU88_01840</name>
</gene>
<evidence type="ECO:0000256" key="1">
    <source>
        <dbReference type="ARBA" id="ARBA00010618"/>
    </source>
</evidence>
<dbReference type="GO" id="GO:0005840">
    <property type="term" value="C:ribosome"/>
    <property type="evidence" value="ECO:0007669"/>
    <property type="project" value="UniProtKB-KW"/>
</dbReference>
<comment type="similarity">
    <text evidence="1 5">Belongs to the universal ribosomal protein uL24 family.</text>
</comment>
<dbReference type="GO" id="GO:0003735">
    <property type="term" value="F:structural constituent of ribosome"/>
    <property type="evidence" value="ECO:0007669"/>
    <property type="project" value="InterPro"/>
</dbReference>
<evidence type="ECO:0000259" key="6">
    <source>
        <dbReference type="SMART" id="SM00739"/>
    </source>
</evidence>
<sequence>MKIRKGDTVTVIKGKNKSKQGLVERVYSVKKTVLIKGINIYKKHVKKSEQFPNGSVVEVNRPVAIGNIMLICPSCKKPTRVGYEVSASKKQRICRKCKKIINTK</sequence>
<evidence type="ECO:0000256" key="4">
    <source>
        <dbReference type="ARBA" id="ARBA00035206"/>
    </source>
</evidence>
<evidence type="ECO:0000313" key="8">
    <source>
        <dbReference type="Proteomes" id="UP000229554"/>
    </source>
</evidence>
<dbReference type="InterPro" id="IPR005824">
    <property type="entry name" value="KOW"/>
</dbReference>
<comment type="function">
    <text evidence="5">One of the proteins that surrounds the polypeptide exit tunnel on the outside of the subunit.</text>
</comment>
<dbReference type="HAMAP" id="MF_01326_B">
    <property type="entry name" value="Ribosomal_uL24_B"/>
    <property type="match status" value="1"/>
</dbReference>
<reference evidence="8" key="1">
    <citation type="submission" date="2017-09" db="EMBL/GenBank/DDBJ databases">
        <title>Depth-based differentiation of microbial function through sediment-hosted aquifers and enrichment of novel symbionts in the deep terrestrial subsurface.</title>
        <authorList>
            <person name="Probst A.J."/>
            <person name="Ladd B."/>
            <person name="Jarett J.K."/>
            <person name="Geller-Mcgrath D.E."/>
            <person name="Sieber C.M.K."/>
            <person name="Emerson J.B."/>
            <person name="Anantharaman K."/>
            <person name="Thomas B.C."/>
            <person name="Malmstrom R."/>
            <person name="Stieglmeier M."/>
            <person name="Klingl A."/>
            <person name="Woyke T."/>
            <person name="Ryan C.M."/>
            <person name="Banfield J.F."/>
        </authorList>
    </citation>
    <scope>NUCLEOTIDE SEQUENCE [LARGE SCALE GENOMIC DNA]</scope>
</reference>
<evidence type="ECO:0000256" key="3">
    <source>
        <dbReference type="ARBA" id="ARBA00023274"/>
    </source>
</evidence>
<dbReference type="InterPro" id="IPR003256">
    <property type="entry name" value="Ribosomal_uL24"/>
</dbReference>
<dbReference type="InterPro" id="IPR057264">
    <property type="entry name" value="Ribosomal_uL24_C"/>
</dbReference>
<dbReference type="InterPro" id="IPR041988">
    <property type="entry name" value="Ribosomal_uL24_KOW"/>
</dbReference>
<name>A0A2M8KSX3_9BACT</name>
<dbReference type="Proteomes" id="UP000229554">
    <property type="component" value="Unassembled WGS sequence"/>
</dbReference>
<dbReference type="SMART" id="SM00739">
    <property type="entry name" value="KOW"/>
    <property type="match status" value="1"/>
</dbReference>
<comment type="function">
    <text evidence="5">One of two assembly initiator proteins, it binds directly to the 5'-end of the 23S rRNA, where it nucleates assembly of the 50S subunit.</text>
</comment>
<dbReference type="SUPFAM" id="SSF50104">
    <property type="entry name" value="Translation proteins SH3-like domain"/>
    <property type="match status" value="1"/>
</dbReference>
<keyword evidence="5" id="KW-0699">rRNA-binding</keyword>
<keyword evidence="5" id="KW-0694">RNA-binding</keyword>
<organism evidence="7 8">
    <name type="scientific">Candidatus Roizmanbacteria bacterium CG10_big_fil_rev_8_21_14_0_10_39_6</name>
    <dbReference type="NCBI Taxonomy" id="1974853"/>
    <lineage>
        <taxon>Bacteria</taxon>
        <taxon>Candidatus Roizmaniibacteriota</taxon>
    </lineage>
</organism>
<dbReference type="CDD" id="cd06089">
    <property type="entry name" value="KOW_RPL26"/>
    <property type="match status" value="1"/>
</dbReference>
<evidence type="ECO:0000256" key="5">
    <source>
        <dbReference type="HAMAP-Rule" id="MF_01326"/>
    </source>
</evidence>
<dbReference type="InterPro" id="IPR008991">
    <property type="entry name" value="Translation_prot_SH3-like_sf"/>
</dbReference>
<keyword evidence="2 5" id="KW-0689">Ribosomal protein</keyword>
<comment type="subunit">
    <text evidence="5">Part of the 50S ribosomal subunit.</text>
</comment>
<dbReference type="NCBIfam" id="TIGR01079">
    <property type="entry name" value="rplX_bact"/>
    <property type="match status" value="1"/>
</dbReference>